<dbReference type="InterPro" id="IPR019238">
    <property type="entry name" value="AbiEi_2"/>
</dbReference>
<protein>
    <submittedName>
        <fullName evidence="1">Uncharacterized protein</fullName>
    </submittedName>
</protein>
<reference evidence="1" key="1">
    <citation type="journal article" name="DNA Res.">
        <title>The physiological potential of anammox bacteria as revealed by their core genome structure.</title>
        <authorList>
            <person name="Okubo T."/>
            <person name="Toyoda A."/>
            <person name="Fukuhara K."/>
            <person name="Uchiyama I."/>
            <person name="Harigaya Y."/>
            <person name="Kuroiwa M."/>
            <person name="Suzuki T."/>
            <person name="Murakami Y."/>
            <person name="Suwa Y."/>
            <person name="Takami H."/>
        </authorList>
    </citation>
    <scope>NUCLEOTIDE SEQUENCE</scope>
    <source>
        <strain evidence="1">317325-3</strain>
    </source>
</reference>
<dbReference type="EMBL" id="AP021857">
    <property type="protein sequence ID" value="BBO22369.1"/>
    <property type="molecule type" value="Genomic_DNA"/>
</dbReference>
<evidence type="ECO:0000313" key="2">
    <source>
        <dbReference type="Proteomes" id="UP000662914"/>
    </source>
</evidence>
<gene>
    <name evidence="1" type="ORF">DSYM_30680</name>
</gene>
<sequence length="347" mass="38435">MDKRELALIDNALLAARDLGLDAKAIARERRRQDLRADARIEIRHGGERIAYTVETKRALTPATLGAALHQLAQLKQPALLVTDYVTPPMAERLREAGVEFLDGAGNAWLNQPPLLVWVKGQRPAEKPFAPEIGRAFQPGGLQVLFALLADPAAHELPYRELARRAGVAHGTVGWVMADLQRLGFVRDVQGRRGTRKLVDAHRLLAQWTEAYARLLRPRMLIGRFNVETFDGWENWPLAQHGALWGGEPAAAIATGYLRPGELTLYAKKLPGKLAAQLRFAKEAEPGRKAVVEVRRQFWDFPGDARLPGLVPPLLIYADLLATGDGRCIETARMIHDEYLAGFLGKA</sequence>
<dbReference type="KEGG" id="ddz:DSYM_30680"/>
<dbReference type="InterPro" id="IPR036390">
    <property type="entry name" value="WH_DNA-bd_sf"/>
</dbReference>
<name>A0A809R4B1_9PROT</name>
<dbReference type="Pfam" id="PF09952">
    <property type="entry name" value="AbiEi_2"/>
    <property type="match status" value="1"/>
</dbReference>
<proteinExistence type="predicted"/>
<evidence type="ECO:0000313" key="1">
    <source>
        <dbReference type="EMBL" id="BBO22369.1"/>
    </source>
</evidence>
<accession>A0A809R4B1</accession>
<organism evidence="1 2">
    <name type="scientific">Candidatus Desulfobacillus denitrificans</name>
    <dbReference type="NCBI Taxonomy" id="2608985"/>
    <lineage>
        <taxon>Bacteria</taxon>
        <taxon>Pseudomonadati</taxon>
        <taxon>Pseudomonadota</taxon>
        <taxon>Betaproteobacteria</taxon>
        <taxon>Candidatus Desulfobacillus</taxon>
    </lineage>
</organism>
<dbReference type="AlphaFoldDB" id="A0A809R4B1"/>
<dbReference type="SUPFAM" id="SSF46785">
    <property type="entry name" value="Winged helix' DNA-binding domain"/>
    <property type="match status" value="1"/>
</dbReference>
<dbReference type="Proteomes" id="UP000662914">
    <property type="component" value="Chromosome"/>
</dbReference>